<gene>
    <name evidence="4" type="ORF">DLM46_06975</name>
</gene>
<dbReference type="SUPFAM" id="SSF54373">
    <property type="entry name" value="FAD-linked reductases, C-terminal domain"/>
    <property type="match status" value="1"/>
</dbReference>
<organism evidence="4 5">
    <name type="scientific">Paraburkholderia lacunae</name>
    <dbReference type="NCBI Taxonomy" id="2211104"/>
    <lineage>
        <taxon>Bacteria</taxon>
        <taxon>Pseudomonadati</taxon>
        <taxon>Pseudomonadota</taxon>
        <taxon>Betaproteobacteria</taxon>
        <taxon>Burkholderiales</taxon>
        <taxon>Burkholderiaceae</taxon>
        <taxon>Paraburkholderia</taxon>
    </lineage>
</organism>
<dbReference type="InterPro" id="IPR006076">
    <property type="entry name" value="FAD-dep_OxRdtase"/>
</dbReference>
<dbReference type="RefSeq" id="WP_115100043.1">
    <property type="nucleotide sequence ID" value="NZ_QHKS01000004.1"/>
</dbReference>
<dbReference type="Gene3D" id="3.50.50.60">
    <property type="entry name" value="FAD/NAD(P)-binding domain"/>
    <property type="match status" value="2"/>
</dbReference>
<dbReference type="GO" id="GO:0005737">
    <property type="term" value="C:cytoplasm"/>
    <property type="evidence" value="ECO:0007669"/>
    <property type="project" value="TreeGrafter"/>
</dbReference>
<dbReference type="OrthoDB" id="18526at2"/>
<dbReference type="GO" id="GO:0005886">
    <property type="term" value="C:plasma membrane"/>
    <property type="evidence" value="ECO:0007669"/>
    <property type="project" value="TreeGrafter"/>
</dbReference>
<evidence type="ECO:0000256" key="1">
    <source>
        <dbReference type="ARBA" id="ARBA00009410"/>
    </source>
</evidence>
<comment type="similarity">
    <text evidence="1">Belongs to the DadA oxidoreductase family.</text>
</comment>
<dbReference type="EMBL" id="QHKS01000004">
    <property type="protein sequence ID" value="RDK03279.1"/>
    <property type="molecule type" value="Genomic_DNA"/>
</dbReference>
<dbReference type="AlphaFoldDB" id="A0A370NCE0"/>
<dbReference type="Pfam" id="PF01266">
    <property type="entry name" value="DAO"/>
    <property type="match status" value="1"/>
</dbReference>
<dbReference type="InterPro" id="IPR036188">
    <property type="entry name" value="FAD/NAD-bd_sf"/>
</dbReference>
<reference evidence="5" key="1">
    <citation type="submission" date="2018-05" db="EMBL/GenBank/DDBJ databases">
        <authorList>
            <person name="Feng T."/>
        </authorList>
    </citation>
    <scope>NUCLEOTIDE SEQUENCE [LARGE SCALE GENOMIC DNA]</scope>
    <source>
        <strain evidence="5">S27</strain>
    </source>
</reference>
<comment type="caution">
    <text evidence="4">The sequence shown here is derived from an EMBL/GenBank/DDBJ whole genome shotgun (WGS) entry which is preliminary data.</text>
</comment>
<dbReference type="Proteomes" id="UP000254875">
    <property type="component" value="Unassembled WGS sequence"/>
</dbReference>
<sequence>MSRIAIIGAGITGVTTAHALAQCGHQVTVFERHRYAAMETSFANGGQLSASNAEVWNSAATVLKGLRWMLTRDAPLLLNPLPTWHKYSWMGEFLRQIPHYRANTVETVRLAIAAREHLFSIAEREGINFDLERRGILHIYKNRKDFAAASKVNELLREGGLDRNPVTASELHAIEPTLHGEFYGGFFTPSDSTGDIHKFTRGLAQACVRHGVEFHYEAEITAVGQTADERFTLAVNIAGEPQRFAFERIVVCAGVKSRDFAAMLGDHVNVYPVKGYSITVCLDDEVSQQRAPWVSLLDDSAKIVTSRLGVDRFRVAGTAEINGFNRDIRSDRIAPLIDWTRRYFPEVATSRVIPWAGLRPMLPSMLPKVGRGKRRGVFYNTGHGHLGWTLSAATAQSVASVID</sequence>
<feature type="domain" description="FAD dependent oxidoreductase" evidence="3">
    <location>
        <begin position="3"/>
        <end position="399"/>
    </location>
</feature>
<evidence type="ECO:0000256" key="2">
    <source>
        <dbReference type="ARBA" id="ARBA00023002"/>
    </source>
</evidence>
<dbReference type="GO" id="GO:0055130">
    <property type="term" value="P:D-alanine catabolic process"/>
    <property type="evidence" value="ECO:0007669"/>
    <property type="project" value="TreeGrafter"/>
</dbReference>
<dbReference type="GO" id="GO:0008718">
    <property type="term" value="F:D-amino-acid dehydrogenase activity"/>
    <property type="evidence" value="ECO:0007669"/>
    <property type="project" value="TreeGrafter"/>
</dbReference>
<dbReference type="NCBIfam" id="NF009074">
    <property type="entry name" value="PRK12409.1"/>
    <property type="match status" value="1"/>
</dbReference>
<evidence type="ECO:0000313" key="4">
    <source>
        <dbReference type="EMBL" id="RDK03279.1"/>
    </source>
</evidence>
<accession>A0A370NCE0</accession>
<dbReference type="SUPFAM" id="SSF51905">
    <property type="entry name" value="FAD/NAD(P)-binding domain"/>
    <property type="match status" value="1"/>
</dbReference>
<evidence type="ECO:0000313" key="5">
    <source>
        <dbReference type="Proteomes" id="UP000254875"/>
    </source>
</evidence>
<name>A0A370NCE0_9BURK</name>
<proteinExistence type="inferred from homology"/>
<keyword evidence="2" id="KW-0560">Oxidoreductase</keyword>
<protein>
    <submittedName>
        <fullName evidence="4">D-amino acid dehydrogenase</fullName>
    </submittedName>
</protein>
<dbReference type="PANTHER" id="PTHR13847">
    <property type="entry name" value="SARCOSINE DEHYDROGENASE-RELATED"/>
    <property type="match status" value="1"/>
</dbReference>
<dbReference type="PANTHER" id="PTHR13847:SF280">
    <property type="entry name" value="D-AMINO ACID DEHYDROGENASE"/>
    <property type="match status" value="1"/>
</dbReference>
<keyword evidence="5" id="KW-1185">Reference proteome</keyword>
<dbReference type="Gene3D" id="3.30.9.10">
    <property type="entry name" value="D-Amino Acid Oxidase, subunit A, domain 2"/>
    <property type="match status" value="1"/>
</dbReference>
<evidence type="ECO:0000259" key="3">
    <source>
        <dbReference type="Pfam" id="PF01266"/>
    </source>
</evidence>